<evidence type="ECO:0000313" key="2">
    <source>
        <dbReference type="EMBL" id="VTR94424.1"/>
    </source>
</evidence>
<dbReference type="Proteomes" id="UP000464178">
    <property type="component" value="Chromosome"/>
</dbReference>
<feature type="region of interest" description="Disordered" evidence="1">
    <location>
        <begin position="119"/>
        <end position="152"/>
    </location>
</feature>
<name>A0A6P2D2U9_9BACT</name>
<evidence type="ECO:0000256" key="1">
    <source>
        <dbReference type="SAM" id="MobiDB-lite"/>
    </source>
</evidence>
<reference evidence="2 3" key="1">
    <citation type="submission" date="2019-05" db="EMBL/GenBank/DDBJ databases">
        <authorList>
            <consortium name="Science for Life Laboratories"/>
        </authorList>
    </citation>
    <scope>NUCLEOTIDE SEQUENCE [LARGE SCALE GENOMIC DNA]</scope>
    <source>
        <strain evidence="2">Soil9</strain>
    </source>
</reference>
<dbReference type="RefSeq" id="WP_162668961.1">
    <property type="nucleotide sequence ID" value="NZ_LR593886.1"/>
</dbReference>
<dbReference type="KEGG" id="gms:SOIL9_32900"/>
<dbReference type="AlphaFoldDB" id="A0A6P2D2U9"/>
<keyword evidence="3" id="KW-1185">Reference proteome</keyword>
<accession>A0A6P2D2U9</accession>
<proteinExistence type="predicted"/>
<sequence length="152" mass="16185">MTLSKWTSIAPAIECRLRAHPDVLVSLDCGRVTGFAPGALFALARLIESAPNRVHLQNWSATASEAAGPLVHVIRLLDGLVADLTERARPLGQSARGDLDESITRLTARVAELKRNWLGDERAPATTRSTTPSGARCSPPVPPRTGGFVSAN</sequence>
<protein>
    <submittedName>
        <fullName evidence="2">Uncharacterized protein</fullName>
    </submittedName>
</protein>
<dbReference type="EMBL" id="LR593886">
    <property type="protein sequence ID" value="VTR94424.1"/>
    <property type="molecule type" value="Genomic_DNA"/>
</dbReference>
<organism evidence="2 3">
    <name type="scientific">Gemmata massiliana</name>
    <dbReference type="NCBI Taxonomy" id="1210884"/>
    <lineage>
        <taxon>Bacteria</taxon>
        <taxon>Pseudomonadati</taxon>
        <taxon>Planctomycetota</taxon>
        <taxon>Planctomycetia</taxon>
        <taxon>Gemmatales</taxon>
        <taxon>Gemmataceae</taxon>
        <taxon>Gemmata</taxon>
    </lineage>
</organism>
<gene>
    <name evidence="2" type="ORF">SOIL9_32900</name>
</gene>
<evidence type="ECO:0000313" key="3">
    <source>
        <dbReference type="Proteomes" id="UP000464178"/>
    </source>
</evidence>